<sequence>MNYGRILRSYSAGRLCWYCFDIPTLRLADPHYAAGHHRFGYFSKTGLSWKTKLEIRVDARAASFLADAASGSLPSVSWIDPAFTSFNPLGFRPNDDHAPADIVDGHDLVLAVYDALAASPAWERSLLVLVYEERGGFYDHVPPPRAPDDDPEMFGRYGVRVPAIVVSPWVEPRSVSQSS</sequence>
<protein>
    <recommendedName>
        <fullName evidence="5">Phospholipase</fullName>
    </recommendedName>
</protein>
<evidence type="ECO:0008006" key="5">
    <source>
        <dbReference type="Google" id="ProtNLM"/>
    </source>
</evidence>
<dbReference type="AlphaFoldDB" id="A0A6P2BKV3"/>
<dbReference type="RefSeq" id="WP_145862289.1">
    <property type="nucleotide sequence ID" value="NZ_RPFW01000013.1"/>
</dbReference>
<dbReference type="Gene3D" id="3.40.720.10">
    <property type="entry name" value="Alkaline Phosphatase, subunit A"/>
    <property type="match status" value="1"/>
</dbReference>
<reference evidence="3 4" key="1">
    <citation type="submission" date="2018-11" db="EMBL/GenBank/DDBJ databases">
        <title>Trebonia kvetii gen.nov., sp.nov., a novel acidophilic actinobacterium, and proposal of the new actinobacterial family Treboniaceae fam. nov.</title>
        <authorList>
            <person name="Rapoport D."/>
            <person name="Sagova-Mareckova M."/>
            <person name="Sedlacek I."/>
            <person name="Provaznik J."/>
            <person name="Kralova S."/>
            <person name="Pavlinic D."/>
            <person name="Benes V."/>
            <person name="Kopecky J."/>
        </authorList>
    </citation>
    <scope>NUCLEOTIDE SEQUENCE [LARGE SCALE GENOMIC DNA]</scope>
    <source>
        <strain evidence="3 4">15Tr583</strain>
    </source>
</reference>
<evidence type="ECO:0000256" key="1">
    <source>
        <dbReference type="ARBA" id="ARBA00022801"/>
    </source>
</evidence>
<dbReference type="GO" id="GO:0042578">
    <property type="term" value="F:phosphoric ester hydrolase activity"/>
    <property type="evidence" value="ECO:0007669"/>
    <property type="project" value="UniProtKB-ARBA"/>
</dbReference>
<dbReference type="GO" id="GO:0009395">
    <property type="term" value="P:phospholipid catabolic process"/>
    <property type="evidence" value="ECO:0007669"/>
    <property type="project" value="TreeGrafter"/>
</dbReference>
<dbReference type="InterPro" id="IPR017850">
    <property type="entry name" value="Alkaline_phosphatase_core_sf"/>
</dbReference>
<dbReference type="Proteomes" id="UP000460272">
    <property type="component" value="Unassembled WGS sequence"/>
</dbReference>
<keyword evidence="2" id="KW-0843">Virulence</keyword>
<name>A0A6P2BKV3_9ACTN</name>
<evidence type="ECO:0000313" key="4">
    <source>
        <dbReference type="Proteomes" id="UP000460272"/>
    </source>
</evidence>
<proteinExistence type="predicted"/>
<dbReference type="InterPro" id="IPR007312">
    <property type="entry name" value="Phosphoesterase"/>
</dbReference>
<evidence type="ECO:0000256" key="2">
    <source>
        <dbReference type="ARBA" id="ARBA00023026"/>
    </source>
</evidence>
<dbReference type="PANTHER" id="PTHR31956:SF1">
    <property type="entry name" value="NON-SPECIFIC PHOSPHOLIPASE C1"/>
    <property type="match status" value="1"/>
</dbReference>
<dbReference type="PANTHER" id="PTHR31956">
    <property type="entry name" value="NON-SPECIFIC PHOSPHOLIPASE C4-RELATED"/>
    <property type="match status" value="1"/>
</dbReference>
<accession>A0A6P2BKV3</accession>
<dbReference type="Pfam" id="PF04185">
    <property type="entry name" value="Phosphoesterase"/>
    <property type="match status" value="1"/>
</dbReference>
<dbReference type="EMBL" id="RPFW01000013">
    <property type="protein sequence ID" value="TVY99118.1"/>
    <property type="molecule type" value="Genomic_DNA"/>
</dbReference>
<keyword evidence="1" id="KW-0378">Hydrolase</keyword>
<gene>
    <name evidence="3" type="ORF">EAS64_41895</name>
</gene>
<evidence type="ECO:0000313" key="3">
    <source>
        <dbReference type="EMBL" id="TVY99118.1"/>
    </source>
</evidence>
<keyword evidence="4" id="KW-1185">Reference proteome</keyword>
<dbReference type="OrthoDB" id="4181857at2"/>
<comment type="caution">
    <text evidence="3">The sequence shown here is derived from an EMBL/GenBank/DDBJ whole genome shotgun (WGS) entry which is preliminary data.</text>
</comment>
<organism evidence="3 4">
    <name type="scientific">Trebonia kvetii</name>
    <dbReference type="NCBI Taxonomy" id="2480626"/>
    <lineage>
        <taxon>Bacteria</taxon>
        <taxon>Bacillati</taxon>
        <taxon>Actinomycetota</taxon>
        <taxon>Actinomycetes</taxon>
        <taxon>Streptosporangiales</taxon>
        <taxon>Treboniaceae</taxon>
        <taxon>Trebonia</taxon>
    </lineage>
</organism>